<dbReference type="Proteomes" id="UP000001025">
    <property type="component" value="Chromosome"/>
</dbReference>
<evidence type="ECO:0000313" key="2">
    <source>
        <dbReference type="Proteomes" id="UP000001025"/>
    </source>
</evidence>
<accession>Q7UQ64</accession>
<reference evidence="1 2" key="1">
    <citation type="journal article" date="2003" name="Proc. Natl. Acad. Sci. U.S.A.">
        <title>Complete genome sequence of the marine planctomycete Pirellula sp. strain 1.</title>
        <authorList>
            <person name="Gloeckner F.O."/>
            <person name="Kube M."/>
            <person name="Bauer M."/>
            <person name="Teeling H."/>
            <person name="Lombardot T."/>
            <person name="Ludwig W."/>
            <person name="Gade D."/>
            <person name="Beck A."/>
            <person name="Borzym K."/>
            <person name="Heitmann K."/>
            <person name="Rabus R."/>
            <person name="Schlesner H."/>
            <person name="Amann R."/>
            <person name="Reinhardt R."/>
        </authorList>
    </citation>
    <scope>NUCLEOTIDE SEQUENCE [LARGE SCALE GENOMIC DNA]</scope>
    <source>
        <strain evidence="2">DSM 10527 / NCIMB 13988 / SH1</strain>
    </source>
</reference>
<organism evidence="1 2">
    <name type="scientific">Rhodopirellula baltica (strain DSM 10527 / NCIMB 13988 / SH1)</name>
    <dbReference type="NCBI Taxonomy" id="243090"/>
    <lineage>
        <taxon>Bacteria</taxon>
        <taxon>Pseudomonadati</taxon>
        <taxon>Planctomycetota</taxon>
        <taxon>Planctomycetia</taxon>
        <taxon>Pirellulales</taxon>
        <taxon>Pirellulaceae</taxon>
        <taxon>Rhodopirellula</taxon>
    </lineage>
</organism>
<name>Q7UQ64_RHOBA</name>
<proteinExistence type="predicted"/>
<keyword evidence="2" id="KW-1185">Reference proteome</keyword>
<dbReference type="EnsemblBacteria" id="CAD74841">
    <property type="protein sequence ID" value="CAD74841"/>
    <property type="gene ID" value="RB6496"/>
</dbReference>
<dbReference type="AlphaFoldDB" id="Q7UQ64"/>
<sequence length="57" mass="6321">MIRFIASIAIFGYPERRGVRNRRCSGPASSAIDSSLDLAKCCCWSEIRAHSGESCRE</sequence>
<protein>
    <submittedName>
        <fullName evidence="1">Uncharacterized protein</fullName>
    </submittedName>
</protein>
<gene>
    <name evidence="1" type="ordered locus">RB6496</name>
</gene>
<dbReference type="InParanoid" id="Q7UQ64"/>
<dbReference type="EMBL" id="BX294144">
    <property type="protein sequence ID" value="CAD74841.1"/>
    <property type="molecule type" value="Genomic_DNA"/>
</dbReference>
<dbReference type="KEGG" id="rba:RB6496"/>
<dbReference type="STRING" id="243090.RB6496"/>
<dbReference type="HOGENOM" id="CLU_2993703_0_0_0"/>
<evidence type="ECO:0000313" key="1">
    <source>
        <dbReference type="EMBL" id="CAD74841.1"/>
    </source>
</evidence>